<dbReference type="EMBL" id="HACG01017826">
    <property type="protein sequence ID" value="CEK64691.1"/>
    <property type="molecule type" value="Transcribed_RNA"/>
</dbReference>
<sequence length="73" mass="8244">MTALYLVRVIMLLLLVTMACTSNEKKDIGKNILSKFVCSFLPKFCQTTEITYNYALLLDAGSSSTKLRVYRVT</sequence>
<organism evidence="2">
    <name type="scientific">Arion vulgaris</name>
    <dbReference type="NCBI Taxonomy" id="1028688"/>
    <lineage>
        <taxon>Eukaryota</taxon>
        <taxon>Metazoa</taxon>
        <taxon>Spiralia</taxon>
        <taxon>Lophotrochozoa</taxon>
        <taxon>Mollusca</taxon>
        <taxon>Gastropoda</taxon>
        <taxon>Heterobranchia</taxon>
        <taxon>Euthyneura</taxon>
        <taxon>Panpulmonata</taxon>
        <taxon>Eupulmonata</taxon>
        <taxon>Stylommatophora</taxon>
        <taxon>Helicina</taxon>
        <taxon>Arionoidea</taxon>
        <taxon>Arionidae</taxon>
        <taxon>Arion</taxon>
    </lineage>
</organism>
<proteinExistence type="predicted"/>
<accession>A0A0B6Z9R9</accession>
<keyword evidence="1" id="KW-0732">Signal</keyword>
<feature type="chain" id="PRO_5002110713" evidence="1">
    <location>
        <begin position="22"/>
        <end position="73"/>
    </location>
</feature>
<evidence type="ECO:0000313" key="2">
    <source>
        <dbReference type="EMBL" id="CEK64691.1"/>
    </source>
</evidence>
<evidence type="ECO:0000256" key="1">
    <source>
        <dbReference type="SAM" id="SignalP"/>
    </source>
</evidence>
<feature type="signal peptide" evidence="1">
    <location>
        <begin position="1"/>
        <end position="21"/>
    </location>
</feature>
<feature type="non-terminal residue" evidence="2">
    <location>
        <position position="73"/>
    </location>
</feature>
<gene>
    <name evidence="2" type="primary">ORF52555</name>
</gene>
<dbReference type="AlphaFoldDB" id="A0A0B6Z9R9"/>
<reference evidence="2" key="1">
    <citation type="submission" date="2014-12" db="EMBL/GenBank/DDBJ databases">
        <title>Insight into the proteome of Arion vulgaris.</title>
        <authorList>
            <person name="Aradska J."/>
            <person name="Bulat T."/>
            <person name="Smidak R."/>
            <person name="Sarate P."/>
            <person name="Gangsoo J."/>
            <person name="Sialana F."/>
            <person name="Bilban M."/>
            <person name="Lubec G."/>
        </authorList>
    </citation>
    <scope>NUCLEOTIDE SEQUENCE</scope>
    <source>
        <tissue evidence="2">Skin</tissue>
    </source>
</reference>
<name>A0A0B6Z9R9_9EUPU</name>
<protein>
    <submittedName>
        <fullName evidence="2">Uncharacterized protein</fullName>
    </submittedName>
</protein>